<dbReference type="CDD" id="cd00090">
    <property type="entry name" value="HTH_ARSR"/>
    <property type="match status" value="1"/>
</dbReference>
<proteinExistence type="predicted"/>
<dbReference type="Proteomes" id="UP000189735">
    <property type="component" value="Unassembled WGS sequence"/>
</dbReference>
<dbReference type="EMBL" id="FUYG01000007">
    <property type="protein sequence ID" value="SKA99071.1"/>
    <property type="molecule type" value="Genomic_DNA"/>
</dbReference>
<gene>
    <name evidence="2" type="ORF">SAMN06295879_2662</name>
</gene>
<dbReference type="Pfam" id="PF12840">
    <property type="entry name" value="HTH_20"/>
    <property type="match status" value="1"/>
</dbReference>
<dbReference type="NCBIfam" id="NF033788">
    <property type="entry name" value="HTH_metalloreg"/>
    <property type="match status" value="1"/>
</dbReference>
<sequence length="101" mass="10779">MAYDLEHLRQVCSALGEATRWQILGRVAGAELSASALAESVPVSRQAIAKHLAALDAAGLVSSKRVGRELRYSARPDVLSEASRHLGEIADAWAQRTPDAS</sequence>
<dbReference type="PANTHER" id="PTHR38600">
    <property type="entry name" value="TRANSCRIPTIONAL REGULATORY PROTEIN"/>
    <property type="match status" value="1"/>
</dbReference>
<protein>
    <submittedName>
        <fullName evidence="2">Transcriptional regulator, ArsR family</fullName>
    </submittedName>
</protein>
<dbReference type="PROSITE" id="PS50987">
    <property type="entry name" value="HTH_ARSR_2"/>
    <property type="match status" value="1"/>
</dbReference>
<dbReference type="SMART" id="SM00418">
    <property type="entry name" value="HTH_ARSR"/>
    <property type="match status" value="1"/>
</dbReference>
<dbReference type="RefSeq" id="WP_078714832.1">
    <property type="nucleotide sequence ID" value="NZ_FUYG01000007.1"/>
</dbReference>
<dbReference type="GO" id="GO:0003700">
    <property type="term" value="F:DNA-binding transcription factor activity"/>
    <property type="evidence" value="ECO:0007669"/>
    <property type="project" value="InterPro"/>
</dbReference>
<dbReference type="Gene3D" id="1.10.10.10">
    <property type="entry name" value="Winged helix-like DNA-binding domain superfamily/Winged helix DNA-binding domain"/>
    <property type="match status" value="1"/>
</dbReference>
<reference evidence="3" key="1">
    <citation type="submission" date="2017-02" db="EMBL/GenBank/DDBJ databases">
        <authorList>
            <person name="Varghese N."/>
            <person name="Submissions S."/>
        </authorList>
    </citation>
    <scope>NUCLEOTIDE SEQUENCE [LARGE SCALE GENOMIC DNA]</scope>
    <source>
        <strain evidence="3">VKM Ac-2052</strain>
    </source>
</reference>
<name>A0A1T4YCP4_9MICO</name>
<accession>A0A1T4YCP4</accession>
<dbReference type="InterPro" id="IPR001845">
    <property type="entry name" value="HTH_ArsR_DNA-bd_dom"/>
</dbReference>
<organism evidence="2 3">
    <name type="scientific">Agreia bicolorata</name>
    <dbReference type="NCBI Taxonomy" id="110935"/>
    <lineage>
        <taxon>Bacteria</taxon>
        <taxon>Bacillati</taxon>
        <taxon>Actinomycetota</taxon>
        <taxon>Actinomycetes</taxon>
        <taxon>Micrococcales</taxon>
        <taxon>Microbacteriaceae</taxon>
        <taxon>Agreia</taxon>
    </lineage>
</organism>
<evidence type="ECO:0000313" key="3">
    <source>
        <dbReference type="Proteomes" id="UP000189735"/>
    </source>
</evidence>
<dbReference type="AlphaFoldDB" id="A0A1T4YCP4"/>
<dbReference type="PANTHER" id="PTHR38600:SF2">
    <property type="entry name" value="SLL0088 PROTEIN"/>
    <property type="match status" value="1"/>
</dbReference>
<dbReference type="InterPro" id="IPR036390">
    <property type="entry name" value="WH_DNA-bd_sf"/>
</dbReference>
<evidence type="ECO:0000313" key="2">
    <source>
        <dbReference type="EMBL" id="SKA99071.1"/>
    </source>
</evidence>
<dbReference type="InterPro" id="IPR036388">
    <property type="entry name" value="WH-like_DNA-bd_sf"/>
</dbReference>
<feature type="domain" description="HTH arsR-type" evidence="1">
    <location>
        <begin position="1"/>
        <end position="101"/>
    </location>
</feature>
<dbReference type="SUPFAM" id="SSF46785">
    <property type="entry name" value="Winged helix' DNA-binding domain"/>
    <property type="match status" value="1"/>
</dbReference>
<evidence type="ECO:0000259" key="1">
    <source>
        <dbReference type="PROSITE" id="PS50987"/>
    </source>
</evidence>
<dbReference type="InterPro" id="IPR011991">
    <property type="entry name" value="ArsR-like_HTH"/>
</dbReference>